<comment type="subcellular location">
    <subcellularLocation>
        <location evidence="1">Membrane</location>
        <topology evidence="1">Multi-pass membrane protein</topology>
    </subcellularLocation>
</comment>
<feature type="transmembrane region" description="Helical" evidence="5">
    <location>
        <begin position="171"/>
        <end position="195"/>
    </location>
</feature>
<feature type="transmembrane region" description="Helical" evidence="5">
    <location>
        <begin position="430"/>
        <end position="453"/>
    </location>
</feature>
<feature type="transmembrane region" description="Helical" evidence="5">
    <location>
        <begin position="395"/>
        <end position="418"/>
    </location>
</feature>
<feature type="transmembrane region" description="Helical" evidence="5">
    <location>
        <begin position="340"/>
        <end position="359"/>
    </location>
</feature>
<dbReference type="Pfam" id="PF07690">
    <property type="entry name" value="MFS_1"/>
    <property type="match status" value="1"/>
</dbReference>
<protein>
    <recommendedName>
        <fullName evidence="6">Major facilitator superfamily (MFS) profile domain-containing protein</fullName>
    </recommendedName>
</protein>
<gene>
    <name evidence="7" type="ORF">RUM44_012950</name>
</gene>
<keyword evidence="8" id="KW-1185">Reference proteome</keyword>
<evidence type="ECO:0000256" key="4">
    <source>
        <dbReference type="ARBA" id="ARBA00023136"/>
    </source>
</evidence>
<evidence type="ECO:0000256" key="5">
    <source>
        <dbReference type="SAM" id="Phobius"/>
    </source>
</evidence>
<evidence type="ECO:0000256" key="2">
    <source>
        <dbReference type="ARBA" id="ARBA00022692"/>
    </source>
</evidence>
<dbReference type="InterPro" id="IPR011701">
    <property type="entry name" value="MFS"/>
</dbReference>
<evidence type="ECO:0000313" key="7">
    <source>
        <dbReference type="EMBL" id="KAK6641241.1"/>
    </source>
</evidence>
<reference evidence="7 8" key="1">
    <citation type="submission" date="2023-09" db="EMBL/GenBank/DDBJ databases">
        <title>Genomes of two closely related lineages of the louse Polyplax serrata with different host specificities.</title>
        <authorList>
            <person name="Martinu J."/>
            <person name="Tarabai H."/>
            <person name="Stefka J."/>
            <person name="Hypsa V."/>
        </authorList>
    </citation>
    <scope>NUCLEOTIDE SEQUENCE [LARGE SCALE GENOMIC DNA]</scope>
    <source>
        <strain evidence="7">98ZLc_SE</strain>
    </source>
</reference>
<feature type="transmembrane region" description="Helical" evidence="5">
    <location>
        <begin position="12"/>
        <end position="33"/>
    </location>
</feature>
<keyword evidence="4 5" id="KW-0472">Membrane</keyword>
<evidence type="ECO:0000259" key="6">
    <source>
        <dbReference type="PROSITE" id="PS50850"/>
    </source>
</evidence>
<accession>A0ABR1BGG3</accession>
<proteinExistence type="predicted"/>
<comment type="caution">
    <text evidence="7">The sequence shown here is derived from an EMBL/GenBank/DDBJ whole genome shotgun (WGS) entry which is preliminary data.</text>
</comment>
<dbReference type="PANTHER" id="PTHR11662">
    <property type="entry name" value="SOLUTE CARRIER FAMILY 17"/>
    <property type="match status" value="1"/>
</dbReference>
<keyword evidence="2 5" id="KW-0812">Transmembrane</keyword>
<dbReference type="PANTHER" id="PTHR11662:SF399">
    <property type="entry name" value="FI19708P1-RELATED"/>
    <property type="match status" value="1"/>
</dbReference>
<feature type="transmembrane region" description="Helical" evidence="5">
    <location>
        <begin position="111"/>
        <end position="129"/>
    </location>
</feature>
<evidence type="ECO:0000256" key="3">
    <source>
        <dbReference type="ARBA" id="ARBA00022989"/>
    </source>
</evidence>
<feature type="transmembrane region" description="Helical" evidence="5">
    <location>
        <begin position="201"/>
        <end position="222"/>
    </location>
</feature>
<feature type="transmembrane region" description="Helical" evidence="5">
    <location>
        <begin position="135"/>
        <end position="159"/>
    </location>
</feature>
<dbReference type="SUPFAM" id="SSF103473">
    <property type="entry name" value="MFS general substrate transporter"/>
    <property type="match status" value="1"/>
</dbReference>
<evidence type="ECO:0000256" key="1">
    <source>
        <dbReference type="ARBA" id="ARBA00004141"/>
    </source>
</evidence>
<dbReference type="Gene3D" id="1.20.1250.20">
    <property type="entry name" value="MFS general substrate transporter like domains"/>
    <property type="match status" value="2"/>
</dbReference>
<feature type="domain" description="Major facilitator superfamily (MFS) profile" evidence="6">
    <location>
        <begin position="14"/>
        <end position="457"/>
    </location>
</feature>
<dbReference type="InterPro" id="IPR036259">
    <property type="entry name" value="MFS_trans_sf"/>
</dbReference>
<dbReference type="EMBL" id="JAWJWF010000001">
    <property type="protein sequence ID" value="KAK6641241.1"/>
    <property type="molecule type" value="Genomic_DNA"/>
</dbReference>
<dbReference type="Proteomes" id="UP001359485">
    <property type="component" value="Unassembled WGS sequence"/>
</dbReference>
<dbReference type="PROSITE" id="PS50850">
    <property type="entry name" value="MFS"/>
    <property type="match status" value="1"/>
</dbReference>
<keyword evidence="3 5" id="KW-1133">Transmembrane helix</keyword>
<organism evidence="7 8">
    <name type="scientific">Polyplax serrata</name>
    <name type="common">Common mouse louse</name>
    <dbReference type="NCBI Taxonomy" id="468196"/>
    <lineage>
        <taxon>Eukaryota</taxon>
        <taxon>Metazoa</taxon>
        <taxon>Ecdysozoa</taxon>
        <taxon>Arthropoda</taxon>
        <taxon>Hexapoda</taxon>
        <taxon>Insecta</taxon>
        <taxon>Pterygota</taxon>
        <taxon>Neoptera</taxon>
        <taxon>Paraneoptera</taxon>
        <taxon>Psocodea</taxon>
        <taxon>Troctomorpha</taxon>
        <taxon>Phthiraptera</taxon>
        <taxon>Anoplura</taxon>
        <taxon>Polyplacidae</taxon>
        <taxon>Polyplax</taxon>
    </lineage>
</organism>
<sequence>MASCGVGNAQTRHILCFMFVAGFIFIFMVRVNLNLTIVGMVKPITNLNGTQELLDRGNSSTNTSEYNENIQGEFEWNEFQQGLILGSFFYGYMTSQIPGGRISEIYGMKPVFGLSVLLNGLLAICIPFCARIHWILLFIIRILQGLAQGVTFPALSASVAKWVPINERARFLALTAQGCSVGPVIALPLCGWILTTWGWPAVFYITGSMAVAFYGLWQYFVYNTPQEHPRISPEEKKYLEDNLQESHTNEVVPFPWKEAMTSVQFWLGAAAHVGSDWGFHTFYTYGPKYIKDALQFDISQSAILSSLPFLCQYISATLVGILADKLVMNYNVSIRHVRKVSVFFSHCMPGMLVIVLTLIGDYVNLSVVVLTLAVTMLGFLSTGHYQNPIDIAPKFAGSLTGVANSLGSLGGILCTTIAGTSLQNYGSPKGWHVTFYVAASVYAATSIPFIIWAESKELPWNNPTKENVELKIMAREENDADAETKLLDKTQHIS</sequence>
<dbReference type="InterPro" id="IPR020846">
    <property type="entry name" value="MFS_dom"/>
</dbReference>
<evidence type="ECO:0000313" key="8">
    <source>
        <dbReference type="Proteomes" id="UP001359485"/>
    </source>
</evidence>
<feature type="transmembrane region" description="Helical" evidence="5">
    <location>
        <begin position="365"/>
        <end position="383"/>
    </location>
</feature>
<dbReference type="InterPro" id="IPR050382">
    <property type="entry name" value="MFS_Na/Anion_cotransporter"/>
</dbReference>
<name>A0ABR1BGG3_POLSC</name>